<evidence type="ECO:0000313" key="2">
    <source>
        <dbReference type="Proteomes" id="UP000321893"/>
    </source>
</evidence>
<reference evidence="1" key="1">
    <citation type="submission" date="2019-07" db="EMBL/GenBank/DDBJ databases">
        <title>Whole genome shotgun sequence of Lactobacillus kefiri NBRC 15888.</title>
        <authorList>
            <person name="Hosoyama A."/>
            <person name="Uohara A."/>
            <person name="Ohji S."/>
            <person name="Ichikawa N."/>
        </authorList>
    </citation>
    <scope>NUCLEOTIDE SEQUENCE [LARGE SCALE GENOMIC DNA]</scope>
    <source>
        <strain evidence="1">NBRC 15888</strain>
    </source>
</reference>
<sequence length="60" mass="7254">MYFVADHFSFPLYEYHVPRKILGIVLWEDAKETSDEPNKLNTKTRNDIKQNFFKIYVPFV</sequence>
<evidence type="ECO:0000313" key="1">
    <source>
        <dbReference type="EMBL" id="GEL29536.1"/>
    </source>
</evidence>
<proteinExistence type="predicted"/>
<organism evidence="1 2">
    <name type="scientific">Lentilactobacillus kefiri</name>
    <name type="common">Lactobacillus kefiri</name>
    <dbReference type="NCBI Taxonomy" id="33962"/>
    <lineage>
        <taxon>Bacteria</taxon>
        <taxon>Bacillati</taxon>
        <taxon>Bacillota</taxon>
        <taxon>Bacilli</taxon>
        <taxon>Lactobacillales</taxon>
        <taxon>Lactobacillaceae</taxon>
        <taxon>Lentilactobacillus</taxon>
    </lineage>
</organism>
<name>A0A511DXG2_LENKE</name>
<accession>A0A511DXG2</accession>
<dbReference type="AlphaFoldDB" id="A0A511DXG2"/>
<dbReference type="Proteomes" id="UP000321893">
    <property type="component" value="Unassembled WGS sequence"/>
</dbReference>
<dbReference type="EMBL" id="BJVK01000110">
    <property type="protein sequence ID" value="GEL29536.1"/>
    <property type="molecule type" value="Genomic_DNA"/>
</dbReference>
<comment type="caution">
    <text evidence="1">The sequence shown here is derived from an EMBL/GenBank/DDBJ whole genome shotgun (WGS) entry which is preliminary data.</text>
</comment>
<gene>
    <name evidence="1" type="ORF">LKE01_23560</name>
</gene>
<protein>
    <submittedName>
        <fullName evidence="1">Uncharacterized protein</fullName>
    </submittedName>
</protein>
<keyword evidence="2" id="KW-1185">Reference proteome</keyword>